<evidence type="ECO:0000256" key="3">
    <source>
        <dbReference type="ARBA" id="ARBA00023163"/>
    </source>
</evidence>
<dbReference type="GO" id="GO:0003700">
    <property type="term" value="F:DNA-binding transcription factor activity"/>
    <property type="evidence" value="ECO:0007669"/>
    <property type="project" value="InterPro"/>
</dbReference>
<keyword evidence="2" id="KW-0238">DNA-binding</keyword>
<organism evidence="5 6">
    <name type="scientific">Hufsiella ginkgonis</name>
    <dbReference type="NCBI Taxonomy" id="2695274"/>
    <lineage>
        <taxon>Bacteria</taxon>
        <taxon>Pseudomonadati</taxon>
        <taxon>Bacteroidota</taxon>
        <taxon>Sphingobacteriia</taxon>
        <taxon>Sphingobacteriales</taxon>
        <taxon>Sphingobacteriaceae</taxon>
        <taxon>Hufsiella</taxon>
    </lineage>
</organism>
<dbReference type="SUPFAM" id="SSF53822">
    <property type="entry name" value="Periplasmic binding protein-like I"/>
    <property type="match status" value="1"/>
</dbReference>
<dbReference type="EMBL" id="WVHS01000002">
    <property type="protein sequence ID" value="MXV15242.1"/>
    <property type="molecule type" value="Genomic_DNA"/>
</dbReference>
<evidence type="ECO:0000256" key="2">
    <source>
        <dbReference type="ARBA" id="ARBA00023125"/>
    </source>
</evidence>
<dbReference type="InterPro" id="IPR028082">
    <property type="entry name" value="Peripla_BP_I"/>
</dbReference>
<dbReference type="InterPro" id="IPR046335">
    <property type="entry name" value="LacI/GalR-like_sensor"/>
</dbReference>
<dbReference type="Proteomes" id="UP000451233">
    <property type="component" value="Unassembled WGS sequence"/>
</dbReference>
<protein>
    <submittedName>
        <fullName evidence="5">Substrate-binding domain-containing protein</fullName>
    </submittedName>
</protein>
<reference evidence="5 6" key="1">
    <citation type="submission" date="2019-11" db="EMBL/GenBank/DDBJ databases">
        <title>Pedobacter sp. HMF7056 Genome sequencing and assembly.</title>
        <authorList>
            <person name="Kang H."/>
            <person name="Kim H."/>
            <person name="Joh K."/>
        </authorList>
    </citation>
    <scope>NUCLEOTIDE SEQUENCE [LARGE SCALE GENOMIC DNA]</scope>
    <source>
        <strain evidence="5 6">HMF7056</strain>
    </source>
</reference>
<feature type="domain" description="HTH gntR-type" evidence="4">
    <location>
        <begin position="17"/>
        <end position="85"/>
    </location>
</feature>
<dbReference type="Gene3D" id="1.10.10.10">
    <property type="entry name" value="Winged helix-like DNA-binding domain superfamily/Winged helix DNA-binding domain"/>
    <property type="match status" value="1"/>
</dbReference>
<evidence type="ECO:0000259" key="4">
    <source>
        <dbReference type="PROSITE" id="PS50949"/>
    </source>
</evidence>
<gene>
    <name evidence="5" type="ORF">GS398_08010</name>
</gene>
<dbReference type="PANTHER" id="PTHR38445">
    <property type="entry name" value="HTH-TYPE TRANSCRIPTIONAL REPRESSOR YTRA"/>
    <property type="match status" value="1"/>
</dbReference>
<proteinExistence type="predicted"/>
<dbReference type="AlphaFoldDB" id="A0A7K1XW74"/>
<dbReference type="GO" id="GO:0003677">
    <property type="term" value="F:DNA binding"/>
    <property type="evidence" value="ECO:0007669"/>
    <property type="project" value="UniProtKB-KW"/>
</dbReference>
<keyword evidence="3" id="KW-0804">Transcription</keyword>
<dbReference type="SUPFAM" id="SSF46785">
    <property type="entry name" value="Winged helix' DNA-binding domain"/>
    <property type="match status" value="1"/>
</dbReference>
<comment type="caution">
    <text evidence="5">The sequence shown here is derived from an EMBL/GenBank/DDBJ whole genome shotgun (WGS) entry which is preliminary data.</text>
</comment>
<dbReference type="InterPro" id="IPR036390">
    <property type="entry name" value="WH_DNA-bd_sf"/>
</dbReference>
<dbReference type="InterPro" id="IPR036388">
    <property type="entry name" value="WH-like_DNA-bd_sf"/>
</dbReference>
<dbReference type="InterPro" id="IPR000524">
    <property type="entry name" value="Tscrpt_reg_HTH_GntR"/>
</dbReference>
<keyword evidence="6" id="KW-1185">Reference proteome</keyword>
<evidence type="ECO:0000313" key="6">
    <source>
        <dbReference type="Proteomes" id="UP000451233"/>
    </source>
</evidence>
<dbReference type="Pfam" id="PF13377">
    <property type="entry name" value="Peripla_BP_3"/>
    <property type="match status" value="1"/>
</dbReference>
<dbReference type="RefSeq" id="WP_160906247.1">
    <property type="nucleotide sequence ID" value="NZ_WVHS01000002.1"/>
</dbReference>
<sequence length="341" mass="38499">MSSDFYEYINVDVYSATPKYLQLANSILNAIEAGVIGKNRLLPSLNDLRFNLEISRDTADRGYKYLNELGVLKVIPGKGHFTTTASIKQKLNILILVNELNDERKAFYDAFVNSLGEPAAFDFYVYNNEYQFFKRLLMAKSGYSHYLIIPNFNEDADLAAELIDSIPKEKLILLDALPSEVNGSFGAVYLNFKQCCFELLEKALPALSKYDTLNLVFPADNSFNEELVAGFEAFCMEYAFERKVINQAKKGNPEAGQAYICLREEDMVTLIEQVNNSKLTPGVDIGILSYNDTPLKKYILNGVSTFSVDYHKMGSLAAKMIREEQNAKMELSYELQLRGSL</sequence>
<evidence type="ECO:0000313" key="5">
    <source>
        <dbReference type="EMBL" id="MXV15242.1"/>
    </source>
</evidence>
<keyword evidence="1" id="KW-0805">Transcription regulation</keyword>
<name>A0A7K1XW74_9SPHI</name>
<evidence type="ECO:0000256" key="1">
    <source>
        <dbReference type="ARBA" id="ARBA00023015"/>
    </source>
</evidence>
<accession>A0A7K1XW74</accession>
<dbReference type="Gene3D" id="3.40.50.2300">
    <property type="match status" value="2"/>
</dbReference>
<dbReference type="PANTHER" id="PTHR38445:SF10">
    <property type="entry name" value="GNTR-FAMILY TRANSCRIPTIONAL REGULATOR"/>
    <property type="match status" value="1"/>
</dbReference>
<dbReference type="PROSITE" id="PS50949">
    <property type="entry name" value="HTH_GNTR"/>
    <property type="match status" value="1"/>
</dbReference>